<dbReference type="AlphaFoldDB" id="A0AAN9Y0W9"/>
<comment type="caution">
    <text evidence="1">The sequence shown here is derived from an EMBL/GenBank/DDBJ whole genome shotgun (WGS) entry which is preliminary data.</text>
</comment>
<accession>A0AAN9Y0W9</accession>
<dbReference type="EMBL" id="JBBCAQ010000036">
    <property type="protein sequence ID" value="KAK7576615.1"/>
    <property type="molecule type" value="Genomic_DNA"/>
</dbReference>
<evidence type="ECO:0000313" key="2">
    <source>
        <dbReference type="Proteomes" id="UP001367676"/>
    </source>
</evidence>
<reference evidence="1 2" key="1">
    <citation type="submission" date="2024-03" db="EMBL/GenBank/DDBJ databases">
        <title>Adaptation during the transition from Ophiocordyceps entomopathogen to insect associate is accompanied by gene loss and intensified selection.</title>
        <authorList>
            <person name="Ward C.M."/>
            <person name="Onetto C.A."/>
            <person name="Borneman A.R."/>
        </authorList>
    </citation>
    <scope>NUCLEOTIDE SEQUENCE [LARGE SCALE GENOMIC DNA]</scope>
    <source>
        <strain evidence="1">AWRI1</strain>
        <tissue evidence="1">Single Adult Female</tissue>
    </source>
</reference>
<proteinExistence type="predicted"/>
<keyword evidence="2" id="KW-1185">Reference proteome</keyword>
<evidence type="ECO:0000313" key="1">
    <source>
        <dbReference type="EMBL" id="KAK7576615.1"/>
    </source>
</evidence>
<sequence>MVRDCRAEMRLKLLSGGFVFIHGHHRDHFRIMYYYCEVDKIRDGVTLYAALRSCFVFQQIRIREFIVWGEMKRRAHMLTATRGKKGDEDEIRVQTSRRKTNAVEGYSLVG</sequence>
<organism evidence="1 2">
    <name type="scientific">Parthenolecanium corni</name>
    <dbReference type="NCBI Taxonomy" id="536013"/>
    <lineage>
        <taxon>Eukaryota</taxon>
        <taxon>Metazoa</taxon>
        <taxon>Ecdysozoa</taxon>
        <taxon>Arthropoda</taxon>
        <taxon>Hexapoda</taxon>
        <taxon>Insecta</taxon>
        <taxon>Pterygota</taxon>
        <taxon>Neoptera</taxon>
        <taxon>Paraneoptera</taxon>
        <taxon>Hemiptera</taxon>
        <taxon>Sternorrhyncha</taxon>
        <taxon>Coccoidea</taxon>
        <taxon>Coccidae</taxon>
        <taxon>Parthenolecanium</taxon>
    </lineage>
</organism>
<name>A0AAN9Y0W9_9HEMI</name>
<protein>
    <submittedName>
        <fullName evidence="1">Uncharacterized protein</fullName>
    </submittedName>
</protein>
<gene>
    <name evidence="1" type="ORF">V9T40_012901</name>
</gene>
<dbReference type="Proteomes" id="UP001367676">
    <property type="component" value="Unassembled WGS sequence"/>
</dbReference>